<keyword evidence="2" id="KW-1185">Reference proteome</keyword>
<gene>
    <name evidence="1" type="ORF">dnm_076380</name>
</gene>
<organism evidence="1 2">
    <name type="scientific">Desulfonema magnum</name>
    <dbReference type="NCBI Taxonomy" id="45655"/>
    <lineage>
        <taxon>Bacteria</taxon>
        <taxon>Pseudomonadati</taxon>
        <taxon>Thermodesulfobacteriota</taxon>
        <taxon>Desulfobacteria</taxon>
        <taxon>Desulfobacterales</taxon>
        <taxon>Desulfococcaceae</taxon>
        <taxon>Desulfonema</taxon>
    </lineage>
</organism>
<protein>
    <submittedName>
        <fullName evidence="1">Uncharacterized protein</fullName>
    </submittedName>
</protein>
<evidence type="ECO:0000313" key="1">
    <source>
        <dbReference type="EMBL" id="QTA91568.1"/>
    </source>
</evidence>
<dbReference type="KEGG" id="dmm:dnm_076380"/>
<evidence type="ECO:0000313" key="2">
    <source>
        <dbReference type="Proteomes" id="UP000663722"/>
    </source>
</evidence>
<accession>A0A975BTY5</accession>
<dbReference type="EMBL" id="CP061800">
    <property type="protein sequence ID" value="QTA91568.1"/>
    <property type="molecule type" value="Genomic_DNA"/>
</dbReference>
<dbReference type="Proteomes" id="UP000663722">
    <property type="component" value="Chromosome"/>
</dbReference>
<reference evidence="1" key="1">
    <citation type="journal article" date="2021" name="Microb. Physiol.">
        <title>Proteogenomic Insights into the Physiology of Marine, Sulfate-Reducing, Filamentous Desulfonema limicola and Desulfonema magnum.</title>
        <authorList>
            <person name="Schnaars V."/>
            <person name="Wohlbrand L."/>
            <person name="Scheve S."/>
            <person name="Hinrichs C."/>
            <person name="Reinhardt R."/>
            <person name="Rabus R."/>
        </authorList>
    </citation>
    <scope>NUCLEOTIDE SEQUENCE</scope>
    <source>
        <strain evidence="1">4be13</strain>
    </source>
</reference>
<name>A0A975BTY5_9BACT</name>
<sequence>MPGDTLNAVDLGNSERIRSAKILFLRLRKSIFRTPEKTPENPLTLKSTVLGDTLGSDWQMRTTPEGQVNLVRDNTSIFQILIPKKCFNTFL</sequence>
<dbReference type="AlphaFoldDB" id="A0A975BTY5"/>
<proteinExistence type="predicted"/>